<proteinExistence type="predicted"/>
<organism evidence="1 2">
    <name type="scientific">Saprolegnia diclina (strain VS20)</name>
    <dbReference type="NCBI Taxonomy" id="1156394"/>
    <lineage>
        <taxon>Eukaryota</taxon>
        <taxon>Sar</taxon>
        <taxon>Stramenopiles</taxon>
        <taxon>Oomycota</taxon>
        <taxon>Saprolegniomycetes</taxon>
        <taxon>Saprolegniales</taxon>
        <taxon>Saprolegniaceae</taxon>
        <taxon>Saprolegnia</taxon>
    </lineage>
</organism>
<evidence type="ECO:0000313" key="2">
    <source>
        <dbReference type="Proteomes" id="UP000030762"/>
    </source>
</evidence>
<evidence type="ECO:0000313" key="1">
    <source>
        <dbReference type="EMBL" id="EQC34237.1"/>
    </source>
</evidence>
<dbReference type="OrthoDB" id="69756at2759"/>
<reference evidence="1 2" key="1">
    <citation type="submission" date="2012-04" db="EMBL/GenBank/DDBJ databases">
        <title>The Genome Sequence of Saprolegnia declina VS20.</title>
        <authorList>
            <consortium name="The Broad Institute Genome Sequencing Platform"/>
            <person name="Russ C."/>
            <person name="Nusbaum C."/>
            <person name="Tyler B."/>
            <person name="van West P."/>
            <person name="Dieguez-Uribeondo J."/>
            <person name="de Bruijn I."/>
            <person name="Tripathy S."/>
            <person name="Jiang R."/>
            <person name="Young S.K."/>
            <person name="Zeng Q."/>
            <person name="Gargeya S."/>
            <person name="Fitzgerald M."/>
            <person name="Haas B."/>
            <person name="Abouelleil A."/>
            <person name="Alvarado L."/>
            <person name="Arachchi H.M."/>
            <person name="Berlin A."/>
            <person name="Chapman S.B."/>
            <person name="Goldberg J."/>
            <person name="Griggs A."/>
            <person name="Gujja S."/>
            <person name="Hansen M."/>
            <person name="Howarth C."/>
            <person name="Imamovic A."/>
            <person name="Larimer J."/>
            <person name="McCowen C."/>
            <person name="Montmayeur A."/>
            <person name="Murphy C."/>
            <person name="Neiman D."/>
            <person name="Pearson M."/>
            <person name="Priest M."/>
            <person name="Roberts A."/>
            <person name="Saif S."/>
            <person name="Shea T."/>
            <person name="Sisk P."/>
            <person name="Sykes S."/>
            <person name="Wortman J."/>
            <person name="Nusbaum C."/>
            <person name="Birren B."/>
        </authorList>
    </citation>
    <scope>NUCLEOTIDE SEQUENCE [LARGE SCALE GENOMIC DNA]</scope>
    <source>
        <strain evidence="1 2">VS20</strain>
    </source>
</reference>
<dbReference type="AlphaFoldDB" id="T0RV26"/>
<gene>
    <name evidence="1" type="ORF">SDRG_08439</name>
</gene>
<dbReference type="Proteomes" id="UP000030762">
    <property type="component" value="Unassembled WGS sequence"/>
</dbReference>
<dbReference type="VEuPathDB" id="FungiDB:SDRG_08439"/>
<protein>
    <submittedName>
        <fullName evidence="1">Uncharacterized protein</fullName>
    </submittedName>
</protein>
<dbReference type="OMA" id="ASAYFHM"/>
<dbReference type="GeneID" id="19949166"/>
<dbReference type="EMBL" id="JH767156">
    <property type="protein sequence ID" value="EQC34237.1"/>
    <property type="molecule type" value="Genomic_DNA"/>
</dbReference>
<sequence length="194" mass="20990">MAIPLHPRRASAYFHMLVGEAKDLPMRVAAFQRFYLTSLVACKQGAALRTDSSSAQATELLRLSTDGAVLHMGDDALLTRALVHITVGTDPYSHDLTFTLAFQNAPERTFGVDDPATLMTWVLGLIGTATALTQTATSLLWQGARLRIYEASKDDASAFVSAVAAAHAMLVSLQQKDPSIPLADCLYLRSTMYS</sequence>
<dbReference type="RefSeq" id="XP_008612549.1">
    <property type="nucleotide sequence ID" value="XM_008614327.1"/>
</dbReference>
<name>T0RV26_SAPDV</name>
<dbReference type="InParanoid" id="T0RV26"/>
<keyword evidence="2" id="KW-1185">Reference proteome</keyword>
<accession>T0RV26</accession>